<keyword evidence="4" id="KW-1185">Reference proteome</keyword>
<dbReference type="SUPFAM" id="SSF46689">
    <property type="entry name" value="Homeodomain-like"/>
    <property type="match status" value="1"/>
</dbReference>
<sequence>MEGVKEAEEKVHEKTIEEQSPPSLVKRKRAKDDVTEIGTSPKTRSRSSPLASTTSTTSQTSTAVKSSNRGRSSGARSGGSRKKKADSGGASKSTSGEPWSNEEDKILVDSIMGLMPTIPWAVIAEKLPNRNVKSLQNRWGLLKKRLNG</sequence>
<dbReference type="SMART" id="SM00717">
    <property type="entry name" value="SANT"/>
    <property type="match status" value="1"/>
</dbReference>
<feature type="compositionally biased region" description="Basic and acidic residues" evidence="1">
    <location>
        <begin position="1"/>
        <end position="17"/>
    </location>
</feature>
<evidence type="ECO:0000256" key="1">
    <source>
        <dbReference type="SAM" id="MobiDB-lite"/>
    </source>
</evidence>
<proteinExistence type="predicted"/>
<dbReference type="EMBL" id="CAJVPV010000388">
    <property type="protein sequence ID" value="CAG8454416.1"/>
    <property type="molecule type" value="Genomic_DNA"/>
</dbReference>
<dbReference type="AlphaFoldDB" id="A0A9N8VM66"/>
<comment type="caution">
    <text evidence="3">The sequence shown here is derived from an EMBL/GenBank/DDBJ whole genome shotgun (WGS) entry which is preliminary data.</text>
</comment>
<dbReference type="Gene3D" id="1.10.10.60">
    <property type="entry name" value="Homeodomain-like"/>
    <property type="match status" value="1"/>
</dbReference>
<dbReference type="CDD" id="cd00167">
    <property type="entry name" value="SANT"/>
    <property type="match status" value="1"/>
</dbReference>
<name>A0A9N8VM66_9GLOM</name>
<accession>A0A9N8VM66</accession>
<dbReference type="Proteomes" id="UP000789342">
    <property type="component" value="Unassembled WGS sequence"/>
</dbReference>
<evidence type="ECO:0000259" key="2">
    <source>
        <dbReference type="PROSITE" id="PS50090"/>
    </source>
</evidence>
<feature type="compositionally biased region" description="Low complexity" evidence="1">
    <location>
        <begin position="87"/>
        <end position="96"/>
    </location>
</feature>
<feature type="region of interest" description="Disordered" evidence="1">
    <location>
        <begin position="1"/>
        <end position="102"/>
    </location>
</feature>
<dbReference type="OrthoDB" id="10256726at2759"/>
<dbReference type="InterPro" id="IPR009057">
    <property type="entry name" value="Homeodomain-like_sf"/>
</dbReference>
<feature type="compositionally biased region" description="Low complexity" evidence="1">
    <location>
        <begin position="46"/>
        <end position="75"/>
    </location>
</feature>
<feature type="domain" description="Myb-like" evidence="2">
    <location>
        <begin position="91"/>
        <end position="139"/>
    </location>
</feature>
<evidence type="ECO:0000313" key="3">
    <source>
        <dbReference type="EMBL" id="CAG8454416.1"/>
    </source>
</evidence>
<dbReference type="InterPro" id="IPR001005">
    <property type="entry name" value="SANT/Myb"/>
</dbReference>
<organism evidence="3 4">
    <name type="scientific">Acaulospora morrowiae</name>
    <dbReference type="NCBI Taxonomy" id="94023"/>
    <lineage>
        <taxon>Eukaryota</taxon>
        <taxon>Fungi</taxon>
        <taxon>Fungi incertae sedis</taxon>
        <taxon>Mucoromycota</taxon>
        <taxon>Glomeromycotina</taxon>
        <taxon>Glomeromycetes</taxon>
        <taxon>Diversisporales</taxon>
        <taxon>Acaulosporaceae</taxon>
        <taxon>Acaulospora</taxon>
    </lineage>
</organism>
<protein>
    <submittedName>
        <fullName evidence="3">4261_t:CDS:1</fullName>
    </submittedName>
</protein>
<gene>
    <name evidence="3" type="ORF">AMORRO_LOCUS1068</name>
</gene>
<dbReference type="PROSITE" id="PS50090">
    <property type="entry name" value="MYB_LIKE"/>
    <property type="match status" value="1"/>
</dbReference>
<reference evidence="3" key="1">
    <citation type="submission" date="2021-06" db="EMBL/GenBank/DDBJ databases">
        <authorList>
            <person name="Kallberg Y."/>
            <person name="Tangrot J."/>
            <person name="Rosling A."/>
        </authorList>
    </citation>
    <scope>NUCLEOTIDE SEQUENCE</scope>
    <source>
        <strain evidence="3">CL551</strain>
    </source>
</reference>
<evidence type="ECO:0000313" key="4">
    <source>
        <dbReference type="Proteomes" id="UP000789342"/>
    </source>
</evidence>
<dbReference type="Pfam" id="PF00249">
    <property type="entry name" value="Myb_DNA-binding"/>
    <property type="match status" value="1"/>
</dbReference>